<dbReference type="AlphaFoldDB" id="Q49JF3"/>
<gene>
    <name evidence="2" type="ORF">ABE91_026570</name>
</gene>
<dbReference type="EMBL" id="LDXE02000007">
    <property type="protein sequence ID" value="PBN68605.1"/>
    <property type="molecule type" value="Genomic_DNA"/>
</dbReference>
<dbReference type="EMBL" id="AY858803">
    <property type="protein sequence ID" value="AAX78194.1"/>
    <property type="molecule type" value="Genomic_DNA"/>
</dbReference>
<proteinExistence type="predicted"/>
<dbReference type="Proteomes" id="UP000036331">
    <property type="component" value="Unassembled WGS sequence"/>
</dbReference>
<sequence>MDCSVTIIVEFYFEFTGFILSLHIHYPVQVQDPVAQKLEEAGFWRRAATRWLTVMGDVEYTEAQREWLRQRREYCLMQIPQLVLPEKLDVSEVARAADATLLRMGITK</sequence>
<reference evidence="1" key="1">
    <citation type="journal article" date="2005" name="Infect. Immun.">
        <title>Identification and characterization of the locus for diffuse adherence, which encodes a novel afimbrial adhesin found in atypical enteropathogenic Escherichia coli.</title>
        <authorList>
            <person name="Scaletsky I.C."/>
            <person name="Michalski J."/>
            <person name="Torres A.G."/>
            <person name="Dulguer M.V."/>
            <person name="Kaper J.B."/>
        </authorList>
    </citation>
    <scope>NUCLEOTIDE SEQUENCE</scope>
</reference>
<evidence type="ECO:0000313" key="2">
    <source>
        <dbReference type="EMBL" id="PBN68605.1"/>
    </source>
</evidence>
<accession>Q49JF3</accession>
<dbReference type="Pfam" id="PF06069">
    <property type="entry name" value="PerC"/>
    <property type="match status" value="1"/>
</dbReference>
<organism evidence="1">
    <name type="scientific">Escherichia coli</name>
    <dbReference type="NCBI Taxonomy" id="562"/>
    <lineage>
        <taxon>Bacteria</taxon>
        <taxon>Pseudomonadati</taxon>
        <taxon>Pseudomonadota</taxon>
        <taxon>Gammaproteobacteria</taxon>
        <taxon>Enterobacterales</taxon>
        <taxon>Enterobacteriaceae</taxon>
        <taxon>Escherichia</taxon>
    </lineage>
</organism>
<reference evidence="2 3" key="2">
    <citation type="journal article" date="2015" name="Genome Announc.">
        <title>Draft Genome Sequences of Human-Pathogenic Escherichia coli O26:H11 Strains Carrying the stx2 Gene Only and Circulating in France.</title>
        <authorList>
            <person name="Delannoy S."/>
            <person name="Mariani-Kurkdjian P."/>
            <person name="Bonacorsi S."/>
            <person name="Liguori S."/>
            <person name="Ison S.A."/>
            <person name="Fach P."/>
        </authorList>
    </citation>
    <scope>NUCLEOTIDE SEQUENCE [LARGE SCALE GENOMIC DNA]</scope>
    <source>
        <strain evidence="2 3">34870</strain>
    </source>
</reference>
<name>Q49JF3_ECOLX</name>
<reference evidence="2" key="3">
    <citation type="submission" date="2017-03" db="EMBL/GenBank/DDBJ databases">
        <title>The mobilome is the main driver of stx2-positive O26:H11 Escherichia coli strains evolution.</title>
        <authorList>
            <person name="Delannoy S."/>
            <person name="Mariani-Kurkdjian P."/>
            <person name="Webb H.E."/>
            <person name="Bonacorsi S."/>
            <person name="Fach P."/>
        </authorList>
    </citation>
    <scope>NUCLEOTIDE SEQUENCE</scope>
    <source>
        <strain evidence="2">34870</strain>
    </source>
</reference>
<evidence type="ECO:0000313" key="1">
    <source>
        <dbReference type="EMBL" id="AAX78194.1"/>
    </source>
</evidence>
<dbReference type="InterPro" id="IPR024684">
    <property type="entry name" value="Tscrpt_act_PerC/SfV_Orf40"/>
</dbReference>
<protein>
    <submittedName>
        <fullName evidence="1">LdaB</fullName>
    </submittedName>
    <submittedName>
        <fullName evidence="2">PerC family transcriptional regulator</fullName>
    </submittedName>
</protein>
<evidence type="ECO:0000313" key="3">
    <source>
        <dbReference type="Proteomes" id="UP000036331"/>
    </source>
</evidence>